<accession>A0A481Z1Z4</accession>
<dbReference type="Pfam" id="PF03292">
    <property type="entry name" value="Pox_P4B"/>
    <property type="match status" value="1"/>
</dbReference>
<dbReference type="GO" id="GO:0044423">
    <property type="term" value="C:virion component"/>
    <property type="evidence" value="ECO:0007669"/>
    <property type="project" value="UniProtKB-KW"/>
</dbReference>
<organism evidence="3">
    <name type="scientific">Mimivirus LCMiAC01</name>
    <dbReference type="NCBI Taxonomy" id="2506608"/>
    <lineage>
        <taxon>Viruses</taxon>
        <taxon>Varidnaviria</taxon>
        <taxon>Bamfordvirae</taxon>
        <taxon>Nucleocytoviricota</taxon>
        <taxon>Megaviricetes</taxon>
        <taxon>Imitervirales</taxon>
        <taxon>Mimiviridae</taxon>
        <taxon>Klosneuvirinae</taxon>
    </lineage>
</organism>
<sequence>MPTTHQSRYTKDDDYESRPTGKIATVVQKLLKHDVRDYEALADIRRQFTDEQIVNEVYVEYKRKLYDIMKKARKFKERLLLKYHIQMPVHDIIKKATKYKKKAQLTDSEFNMFVKLILTERKYTGVYDLPNTKMSKTLGFGQFLTSVGKLNIKDKEMPILKDILDMYGQTTSLHRQVILQHLAYSDCSPEALTGKFKADKHNVYSYVHPIMAAMFLPKIPVLDEHMLIANIGYIIKCKHEGRPIMTKPDAELYWDMITDPNDLACDMESPIKDIKNRYDLQTRIWDDVMNLRQGRYYNNTMNNFLAAVEKCRTSIYDAPDLTYLSDEGSILRKILSAFSLRPTIVSTSRLYGSIRDPMYGSHVAAPGVTQLTTIPMITIRLPLEISGRPISISLEEGLYRPQWYVEDGVIIPKTQRIVHSRDIIFFYVNRRYQTVNLTRLRMPFNFSSLPATVAGWESLNTQMVTYDPVMRILNDTYRLRSVVLIEHSPAKKNLIIGCSAAIISPSMSDVTGRESESAFLYNPQAAGLKFRENGSDAEYRQNTPVTWLPMNRSLNGSHESFEYMTKTRGTIFMYEKYREGDHPLIKY</sequence>
<dbReference type="EMBL" id="MK500398">
    <property type="protein sequence ID" value="QBK88784.1"/>
    <property type="molecule type" value="Genomic_DNA"/>
</dbReference>
<keyword evidence="2" id="KW-0946">Virion</keyword>
<evidence type="ECO:0000313" key="3">
    <source>
        <dbReference type="EMBL" id="QBK88784.1"/>
    </source>
</evidence>
<proteinExistence type="predicted"/>
<comment type="subcellular location">
    <subcellularLocation>
        <location evidence="1">Virion</location>
    </subcellularLocation>
</comment>
<evidence type="ECO:0000256" key="2">
    <source>
        <dbReference type="ARBA" id="ARBA00022844"/>
    </source>
</evidence>
<name>A0A481Z1Z4_9VIRU</name>
<dbReference type="InterPro" id="IPR004972">
    <property type="entry name" value="P4B"/>
</dbReference>
<gene>
    <name evidence="3" type="ORF">LCMiAC01_04660</name>
</gene>
<evidence type="ECO:0000256" key="1">
    <source>
        <dbReference type="ARBA" id="ARBA00004328"/>
    </source>
</evidence>
<protein>
    <submittedName>
        <fullName evidence="3">Major core protein</fullName>
    </submittedName>
</protein>
<reference evidence="3" key="1">
    <citation type="journal article" date="2019" name="MBio">
        <title>Virus Genomes from Deep Sea Sediments Expand the Ocean Megavirome and Support Independent Origins of Viral Gigantism.</title>
        <authorList>
            <person name="Backstrom D."/>
            <person name="Yutin N."/>
            <person name="Jorgensen S.L."/>
            <person name="Dharamshi J."/>
            <person name="Homa F."/>
            <person name="Zaremba-Niedwiedzka K."/>
            <person name="Spang A."/>
            <person name="Wolf Y.I."/>
            <person name="Koonin E.V."/>
            <person name="Ettema T.J."/>
        </authorList>
    </citation>
    <scope>NUCLEOTIDE SEQUENCE</scope>
</reference>